<dbReference type="EMBL" id="WJXW01000006">
    <property type="protein sequence ID" value="KAF9735669.1"/>
    <property type="molecule type" value="Genomic_DNA"/>
</dbReference>
<dbReference type="Proteomes" id="UP000756921">
    <property type="component" value="Unassembled WGS sequence"/>
</dbReference>
<sequence>MQGESPFAIPWWLSQLSVSEETWKGSPQEHIIAPRGREAGMAIIARAPTPRHPSAQRAGLDAKVNVHNPGGQVPVHGTLTLRWNSARYDSDYFARSVFLMRIWRRRPAQPSTLSLDVQLWRQIATQQASCADSLCGCSRSAELFDLDPRRSREV</sequence>
<evidence type="ECO:0000313" key="2">
    <source>
        <dbReference type="Proteomes" id="UP000756921"/>
    </source>
</evidence>
<organism evidence="1 2">
    <name type="scientific">Paraphaeosphaeria minitans</name>
    <dbReference type="NCBI Taxonomy" id="565426"/>
    <lineage>
        <taxon>Eukaryota</taxon>
        <taxon>Fungi</taxon>
        <taxon>Dikarya</taxon>
        <taxon>Ascomycota</taxon>
        <taxon>Pezizomycotina</taxon>
        <taxon>Dothideomycetes</taxon>
        <taxon>Pleosporomycetidae</taxon>
        <taxon>Pleosporales</taxon>
        <taxon>Massarineae</taxon>
        <taxon>Didymosphaeriaceae</taxon>
        <taxon>Paraphaeosphaeria</taxon>
    </lineage>
</organism>
<proteinExistence type="predicted"/>
<reference evidence="1" key="1">
    <citation type="journal article" date="2020" name="Mol. Plant Microbe Interact.">
        <title>Genome Sequence of the Biocontrol Agent Coniothyrium minitans strain Conio (IMI 134523).</title>
        <authorList>
            <person name="Patel D."/>
            <person name="Shittu T.A."/>
            <person name="Baroncelli R."/>
            <person name="Muthumeenakshi S."/>
            <person name="Osborne T.H."/>
            <person name="Janganan T.K."/>
            <person name="Sreenivasaprasad S."/>
        </authorList>
    </citation>
    <scope>NUCLEOTIDE SEQUENCE</scope>
    <source>
        <strain evidence="1">Conio</strain>
    </source>
</reference>
<dbReference type="AlphaFoldDB" id="A0A9P6KRJ4"/>
<keyword evidence="2" id="KW-1185">Reference proteome</keyword>
<protein>
    <submittedName>
        <fullName evidence="1">Uncharacterized protein</fullName>
    </submittedName>
</protein>
<accession>A0A9P6KRJ4</accession>
<comment type="caution">
    <text evidence="1">The sequence shown here is derived from an EMBL/GenBank/DDBJ whole genome shotgun (WGS) entry which is preliminary data.</text>
</comment>
<name>A0A9P6KRJ4_9PLEO</name>
<gene>
    <name evidence="1" type="ORF">PMIN01_07074</name>
</gene>
<evidence type="ECO:0000313" key="1">
    <source>
        <dbReference type="EMBL" id="KAF9735669.1"/>
    </source>
</evidence>